<name>A0A024EGG4_9PSED</name>
<evidence type="ECO:0000313" key="5">
    <source>
        <dbReference type="EMBL" id="AHZ71686.1"/>
    </source>
</evidence>
<dbReference type="OrthoDB" id="9807069at2"/>
<evidence type="ECO:0000256" key="2">
    <source>
        <dbReference type="ARBA" id="ARBA00023125"/>
    </source>
</evidence>
<dbReference type="InterPro" id="IPR036390">
    <property type="entry name" value="WH_DNA-bd_sf"/>
</dbReference>
<evidence type="ECO:0000256" key="3">
    <source>
        <dbReference type="ARBA" id="ARBA00023163"/>
    </source>
</evidence>
<dbReference type="InterPro" id="IPR011991">
    <property type="entry name" value="ArsR-like_HTH"/>
</dbReference>
<keyword evidence="2" id="KW-0238">DNA-binding</keyword>
<keyword evidence="1" id="KW-0805">Transcription regulation</keyword>
<dbReference type="GO" id="GO:0006355">
    <property type="term" value="P:regulation of DNA-templated transcription"/>
    <property type="evidence" value="ECO:0007669"/>
    <property type="project" value="UniProtKB-ARBA"/>
</dbReference>
<dbReference type="CDD" id="cd00090">
    <property type="entry name" value="HTH_ARSR"/>
    <property type="match status" value="1"/>
</dbReference>
<dbReference type="Gene3D" id="1.10.10.10">
    <property type="entry name" value="Winged helix-like DNA-binding domain superfamily/Winged helix DNA-binding domain"/>
    <property type="match status" value="1"/>
</dbReference>
<evidence type="ECO:0000313" key="6">
    <source>
        <dbReference type="Proteomes" id="UP000026913"/>
    </source>
</evidence>
<proteinExistence type="predicted"/>
<dbReference type="SUPFAM" id="SSF46785">
    <property type="entry name" value="Winged helix' DNA-binding domain"/>
    <property type="match status" value="1"/>
</dbReference>
<dbReference type="PANTHER" id="PTHR33204:SF18">
    <property type="entry name" value="TRANSCRIPTIONAL REGULATORY PROTEIN"/>
    <property type="match status" value="1"/>
</dbReference>
<dbReference type="Proteomes" id="UP000026913">
    <property type="component" value="Chromosome"/>
</dbReference>
<keyword evidence="3" id="KW-0804">Transcription</keyword>
<dbReference type="PANTHER" id="PTHR33204">
    <property type="entry name" value="TRANSCRIPTIONAL REGULATOR, MARR FAMILY"/>
    <property type="match status" value="1"/>
</dbReference>
<evidence type="ECO:0000256" key="1">
    <source>
        <dbReference type="ARBA" id="ARBA00023015"/>
    </source>
</evidence>
<dbReference type="AlphaFoldDB" id="A0A024EGG4"/>
<dbReference type="EMBL" id="CP005960">
    <property type="protein sequence ID" value="AHZ71686.1"/>
    <property type="molecule type" value="Genomic_DNA"/>
</dbReference>
<dbReference type="PROSITE" id="PS51118">
    <property type="entry name" value="HTH_HXLR"/>
    <property type="match status" value="1"/>
</dbReference>
<dbReference type="KEGG" id="pman:OU5_4607"/>
<sequence>MADKWSVLILAALCKKPLRFNELKRCLDGITQKALTQALRRLERSGILARRVIPSSQIAVEYSITPLGGALAQPFNALYHWTLNHLAAVIQAQTTFATREIEAAEV</sequence>
<reference evidence="5 6" key="1">
    <citation type="journal article" date="2012" name="J. Bacteriol.">
        <title>Genome sequence of cold-adapted Pseudomonas mandelii strain JR-1.</title>
        <authorList>
            <person name="Jang S.H."/>
            <person name="Kim J."/>
            <person name="Kim J."/>
            <person name="Hong S."/>
            <person name="Lee C."/>
        </authorList>
    </citation>
    <scope>NUCLEOTIDE SEQUENCE [LARGE SCALE GENOMIC DNA]</scope>
    <source>
        <strain evidence="5 6">JR-1</strain>
    </source>
</reference>
<dbReference type="InterPro" id="IPR002577">
    <property type="entry name" value="HTH_HxlR"/>
</dbReference>
<accession>A0A024EGG4</accession>
<protein>
    <submittedName>
        <fullName evidence="5">Putative transcriptional regulator, HxlR family</fullName>
    </submittedName>
</protein>
<evidence type="ECO:0000259" key="4">
    <source>
        <dbReference type="PROSITE" id="PS51118"/>
    </source>
</evidence>
<dbReference type="InterPro" id="IPR036388">
    <property type="entry name" value="WH-like_DNA-bd_sf"/>
</dbReference>
<dbReference type="HOGENOM" id="CLU_111585_2_3_6"/>
<dbReference type="GO" id="GO:0003677">
    <property type="term" value="F:DNA binding"/>
    <property type="evidence" value="ECO:0007669"/>
    <property type="project" value="UniProtKB-KW"/>
</dbReference>
<dbReference type="Pfam" id="PF01638">
    <property type="entry name" value="HxlR"/>
    <property type="match status" value="1"/>
</dbReference>
<organism evidence="5 6">
    <name type="scientific">Pseudomonas mandelii JR-1</name>
    <dbReference type="NCBI Taxonomy" id="1147786"/>
    <lineage>
        <taxon>Bacteria</taxon>
        <taxon>Pseudomonadati</taxon>
        <taxon>Pseudomonadota</taxon>
        <taxon>Gammaproteobacteria</taxon>
        <taxon>Pseudomonadales</taxon>
        <taxon>Pseudomonadaceae</taxon>
        <taxon>Pseudomonas</taxon>
    </lineage>
</organism>
<feature type="domain" description="HTH hxlR-type" evidence="4">
    <location>
        <begin position="1"/>
        <end position="90"/>
    </location>
</feature>
<gene>
    <name evidence="5" type="ORF">OU5_4607</name>
</gene>